<dbReference type="Gene3D" id="3.40.50.2300">
    <property type="match status" value="1"/>
</dbReference>
<keyword evidence="16" id="KW-1185">Reference proteome</keyword>
<evidence type="ECO:0000313" key="15">
    <source>
        <dbReference type="EMBL" id="SHK48165.1"/>
    </source>
</evidence>
<dbReference type="InterPro" id="IPR011006">
    <property type="entry name" value="CheY-like_superfamily"/>
</dbReference>
<keyword evidence="7" id="KW-0067">ATP-binding</keyword>
<dbReference type="CDD" id="cd00082">
    <property type="entry name" value="HisKA"/>
    <property type="match status" value="1"/>
</dbReference>
<dbReference type="EC" id="2.7.13.3" evidence="2"/>
<dbReference type="CDD" id="cd00130">
    <property type="entry name" value="PAS"/>
    <property type="match status" value="2"/>
</dbReference>
<dbReference type="RefSeq" id="WP_073477575.1">
    <property type="nucleotide sequence ID" value="NZ_FQZU01000025.1"/>
</dbReference>
<evidence type="ECO:0000259" key="12">
    <source>
        <dbReference type="PROSITE" id="PS50110"/>
    </source>
</evidence>
<evidence type="ECO:0000256" key="9">
    <source>
        <dbReference type="PROSITE-ProRule" id="PRU00169"/>
    </source>
</evidence>
<dbReference type="SUPFAM" id="SSF55785">
    <property type="entry name" value="PYP-like sensor domain (PAS domain)"/>
    <property type="match status" value="2"/>
</dbReference>
<feature type="domain" description="Response regulatory" evidence="12">
    <location>
        <begin position="741"/>
        <end position="857"/>
    </location>
</feature>
<dbReference type="InterPro" id="IPR003661">
    <property type="entry name" value="HisK_dim/P_dom"/>
</dbReference>
<dbReference type="Pfam" id="PF02518">
    <property type="entry name" value="HATPase_c"/>
    <property type="match status" value="1"/>
</dbReference>
<dbReference type="InterPro" id="IPR013767">
    <property type="entry name" value="PAS_fold"/>
</dbReference>
<dbReference type="InterPro" id="IPR035965">
    <property type="entry name" value="PAS-like_dom_sf"/>
</dbReference>
<dbReference type="PANTHER" id="PTHR43065:SF46">
    <property type="entry name" value="C4-DICARBOXYLATE TRANSPORT SENSOR PROTEIN DCTB"/>
    <property type="match status" value="1"/>
</dbReference>
<reference evidence="16" key="1">
    <citation type="submission" date="2016-11" db="EMBL/GenBank/DDBJ databases">
        <authorList>
            <person name="Varghese N."/>
            <person name="Submissions S."/>
        </authorList>
    </citation>
    <scope>NUCLEOTIDE SEQUENCE [LARGE SCALE GENOMIC DNA]</scope>
    <source>
        <strain evidence="16">DSM 16219</strain>
    </source>
</reference>
<dbReference type="AlphaFoldDB" id="A0A1M6STZ9"/>
<feature type="domain" description="PAS" evidence="13">
    <location>
        <begin position="253"/>
        <end position="306"/>
    </location>
</feature>
<evidence type="ECO:0000256" key="1">
    <source>
        <dbReference type="ARBA" id="ARBA00000085"/>
    </source>
</evidence>
<dbReference type="PROSITE" id="PS50109">
    <property type="entry name" value="HIS_KIN"/>
    <property type="match status" value="1"/>
</dbReference>
<dbReference type="Pfam" id="PF00512">
    <property type="entry name" value="HisKA"/>
    <property type="match status" value="1"/>
</dbReference>
<dbReference type="PROSITE" id="PS50110">
    <property type="entry name" value="RESPONSE_REGULATORY"/>
    <property type="match status" value="1"/>
</dbReference>
<feature type="transmembrane region" description="Helical" evidence="10">
    <location>
        <begin position="12"/>
        <end position="30"/>
    </location>
</feature>
<keyword evidence="10" id="KW-0812">Transmembrane</keyword>
<dbReference type="Pfam" id="PF00072">
    <property type="entry name" value="Response_reg"/>
    <property type="match status" value="1"/>
</dbReference>
<evidence type="ECO:0000256" key="6">
    <source>
        <dbReference type="ARBA" id="ARBA00022777"/>
    </source>
</evidence>
<dbReference type="Pfam" id="PF00989">
    <property type="entry name" value="PAS"/>
    <property type="match status" value="1"/>
</dbReference>
<keyword evidence="6" id="KW-0418">Kinase</keyword>
<keyword evidence="10" id="KW-1133">Transmembrane helix</keyword>
<dbReference type="GO" id="GO:0006355">
    <property type="term" value="P:regulation of DNA-templated transcription"/>
    <property type="evidence" value="ECO:0007669"/>
    <property type="project" value="InterPro"/>
</dbReference>
<dbReference type="Proteomes" id="UP000183994">
    <property type="component" value="Unassembled WGS sequence"/>
</dbReference>
<dbReference type="InterPro" id="IPR000014">
    <property type="entry name" value="PAS"/>
</dbReference>
<evidence type="ECO:0000256" key="3">
    <source>
        <dbReference type="ARBA" id="ARBA00022553"/>
    </source>
</evidence>
<dbReference type="InterPro" id="IPR036890">
    <property type="entry name" value="HATPase_C_sf"/>
</dbReference>
<dbReference type="SUPFAM" id="SSF52172">
    <property type="entry name" value="CheY-like"/>
    <property type="match status" value="1"/>
</dbReference>
<dbReference type="SMART" id="SM00448">
    <property type="entry name" value="REC"/>
    <property type="match status" value="1"/>
</dbReference>
<evidence type="ECO:0000256" key="2">
    <source>
        <dbReference type="ARBA" id="ARBA00012438"/>
    </source>
</evidence>
<feature type="modified residue" description="4-aspartylphosphate" evidence="9">
    <location>
        <position position="792"/>
    </location>
</feature>
<dbReference type="PANTHER" id="PTHR43065">
    <property type="entry name" value="SENSOR HISTIDINE KINASE"/>
    <property type="match status" value="1"/>
</dbReference>
<dbReference type="NCBIfam" id="TIGR00229">
    <property type="entry name" value="sensory_box"/>
    <property type="match status" value="2"/>
</dbReference>
<dbReference type="InterPro" id="IPR004358">
    <property type="entry name" value="Sig_transdc_His_kin-like_C"/>
</dbReference>
<evidence type="ECO:0000256" key="10">
    <source>
        <dbReference type="SAM" id="Phobius"/>
    </source>
</evidence>
<feature type="transmembrane region" description="Helical" evidence="10">
    <location>
        <begin position="64"/>
        <end position="84"/>
    </location>
</feature>
<feature type="domain" description="Histidine kinase" evidence="11">
    <location>
        <begin position="498"/>
        <end position="722"/>
    </location>
</feature>
<dbReference type="SMART" id="SM00086">
    <property type="entry name" value="PAC"/>
    <property type="match status" value="2"/>
</dbReference>
<dbReference type="Gene3D" id="3.30.450.20">
    <property type="entry name" value="PAS domain"/>
    <property type="match status" value="2"/>
</dbReference>
<dbReference type="SMART" id="SM00091">
    <property type="entry name" value="PAS"/>
    <property type="match status" value="2"/>
</dbReference>
<dbReference type="InterPro" id="IPR001610">
    <property type="entry name" value="PAC"/>
</dbReference>
<dbReference type="SUPFAM" id="SSF47384">
    <property type="entry name" value="Homodimeric domain of signal transducing histidine kinase"/>
    <property type="match status" value="1"/>
</dbReference>
<accession>A0A1M6STZ9</accession>
<dbReference type="PROSITE" id="PS50112">
    <property type="entry name" value="PAS"/>
    <property type="match status" value="2"/>
</dbReference>
<evidence type="ECO:0000256" key="5">
    <source>
        <dbReference type="ARBA" id="ARBA00022741"/>
    </source>
</evidence>
<dbReference type="Gene3D" id="1.10.287.130">
    <property type="match status" value="1"/>
</dbReference>
<proteinExistence type="predicted"/>
<dbReference type="InterPro" id="IPR036097">
    <property type="entry name" value="HisK_dim/P_sf"/>
</dbReference>
<gene>
    <name evidence="15" type="ORF">SAMN02745216_03530</name>
</gene>
<dbReference type="STRING" id="1121393.SAMN02745216_03530"/>
<feature type="domain" description="PAS" evidence="13">
    <location>
        <begin position="362"/>
        <end position="432"/>
    </location>
</feature>
<keyword evidence="8" id="KW-0902">Two-component regulatory system</keyword>
<dbReference type="Pfam" id="PF08447">
    <property type="entry name" value="PAS_3"/>
    <property type="match status" value="1"/>
</dbReference>
<dbReference type="GO" id="GO:0005524">
    <property type="term" value="F:ATP binding"/>
    <property type="evidence" value="ECO:0007669"/>
    <property type="project" value="UniProtKB-KW"/>
</dbReference>
<dbReference type="InterPro" id="IPR003594">
    <property type="entry name" value="HATPase_dom"/>
</dbReference>
<evidence type="ECO:0000313" key="16">
    <source>
        <dbReference type="Proteomes" id="UP000183994"/>
    </source>
</evidence>
<evidence type="ECO:0000259" key="13">
    <source>
        <dbReference type="PROSITE" id="PS50112"/>
    </source>
</evidence>
<keyword evidence="10" id="KW-0472">Membrane</keyword>
<dbReference type="PRINTS" id="PR00344">
    <property type="entry name" value="BCTRLSENSOR"/>
</dbReference>
<dbReference type="GO" id="GO:0000155">
    <property type="term" value="F:phosphorelay sensor kinase activity"/>
    <property type="evidence" value="ECO:0007669"/>
    <property type="project" value="InterPro"/>
</dbReference>
<feature type="transmembrane region" description="Helical" evidence="10">
    <location>
        <begin position="96"/>
        <end position="117"/>
    </location>
</feature>
<dbReference type="EMBL" id="FQZU01000025">
    <property type="protein sequence ID" value="SHK48165.1"/>
    <property type="molecule type" value="Genomic_DNA"/>
</dbReference>
<evidence type="ECO:0000256" key="4">
    <source>
        <dbReference type="ARBA" id="ARBA00022679"/>
    </source>
</evidence>
<dbReference type="PROSITE" id="PS50113">
    <property type="entry name" value="PAC"/>
    <property type="match status" value="1"/>
</dbReference>
<dbReference type="SUPFAM" id="SSF55874">
    <property type="entry name" value="ATPase domain of HSP90 chaperone/DNA topoisomerase II/histidine kinase"/>
    <property type="match status" value="1"/>
</dbReference>
<dbReference type="OrthoDB" id="5422270at2"/>
<keyword evidence="4" id="KW-0808">Transferase</keyword>
<sequence length="859" mass="96370">MQPLVLDLRTIFIVLGTVILTLGLCMLAYNAMRRTYPGFREWTLTTLFMGLGVFMEGLRAEAVIYSSMVIANGLICSAMALFYEGQKKYMGESSHTYVHAAVVFALVGINEFVFSAIYPNRHVRVVIISLICAAYFLMSLFKTVQAYKSRPEKTYALLIGLEVTAVILLMIRGLVFITHLNATEPIVFEDQINALVMFSLIGFSIFFIFALIQLNSTKLENDLVEIQKLTKESEEEFRLLSEQAIMSIIVLQDGAYKYVNDAAIRLSGYEREEFLRMNYQDMAMLIHPDFREFVIEQGLKKMAGEKNGVVHHYMYKLLTKQGEERWVEQYSKSVIWKGKSADFLTLIDITPQKKAEEELKKREEQYRALVENAMDVIFIAQDEYIKFSNSAIEQVTGYSMDEICAVPIVDLLHADEKDMVIDRHIRRSRGESLPSTYSHRFITKDGQVKWGQLSSVRVEWEGRNATLNFLRDITHQKELEQQVQQAHKLEAIGTLSGGVAHEFNNLLSIILGNVEMAMDDVPAEDEAMEFLEEIKIASKRGEEIVRQLLSFSRPAAPERKLVDVPSSIRETMALLRASIPSYIAFHVDISPECHKVLGDPTQIRQVIINLVNNAAHAMEGASGGLAIRARNVFSRTEEIFFDQVLLPGDYVSLEVKDSGHGIAKEDLGRIFDPFYTTKDVGKGSGMGLSVVQGIMKAHGGGIRISSAPGKGALVECYFPSAGKGAPAEPQKQQETPTGTEKILFVDDEPPIVDMIKGRLKRLGYKVTAVESPLEALEMYTQNPAGFDLIITDLTMPDMTGDVLINRLMNVNPDVKTIICTGFNEKIDALKAREMGAKAFLSKPVDRHIMAVTIRQVLKS</sequence>
<feature type="transmembrane region" description="Helical" evidence="10">
    <location>
        <begin position="155"/>
        <end position="180"/>
    </location>
</feature>
<dbReference type="SMART" id="SM00387">
    <property type="entry name" value="HATPase_c"/>
    <property type="match status" value="1"/>
</dbReference>
<feature type="domain" description="PAC" evidence="14">
    <location>
        <begin position="435"/>
        <end position="485"/>
    </location>
</feature>
<organism evidence="15 16">
    <name type="scientific">Desulfatibacillum alkenivorans DSM 16219</name>
    <dbReference type="NCBI Taxonomy" id="1121393"/>
    <lineage>
        <taxon>Bacteria</taxon>
        <taxon>Pseudomonadati</taxon>
        <taxon>Thermodesulfobacteriota</taxon>
        <taxon>Desulfobacteria</taxon>
        <taxon>Desulfobacterales</taxon>
        <taxon>Desulfatibacillaceae</taxon>
        <taxon>Desulfatibacillum</taxon>
    </lineage>
</organism>
<keyword evidence="3 9" id="KW-0597">Phosphoprotein</keyword>
<evidence type="ECO:0000259" key="11">
    <source>
        <dbReference type="PROSITE" id="PS50109"/>
    </source>
</evidence>
<dbReference type="CDD" id="cd00156">
    <property type="entry name" value="REC"/>
    <property type="match status" value="1"/>
</dbReference>
<comment type="catalytic activity">
    <reaction evidence="1">
        <text>ATP + protein L-histidine = ADP + protein N-phospho-L-histidine.</text>
        <dbReference type="EC" id="2.7.13.3"/>
    </reaction>
</comment>
<keyword evidence="5" id="KW-0547">Nucleotide-binding</keyword>
<dbReference type="InterPro" id="IPR005467">
    <property type="entry name" value="His_kinase_dom"/>
</dbReference>
<evidence type="ECO:0000256" key="7">
    <source>
        <dbReference type="ARBA" id="ARBA00022840"/>
    </source>
</evidence>
<dbReference type="SMART" id="SM00388">
    <property type="entry name" value="HisKA"/>
    <property type="match status" value="1"/>
</dbReference>
<dbReference type="InterPro" id="IPR000700">
    <property type="entry name" value="PAS-assoc_C"/>
</dbReference>
<evidence type="ECO:0000256" key="8">
    <source>
        <dbReference type="ARBA" id="ARBA00023012"/>
    </source>
</evidence>
<protein>
    <recommendedName>
        <fullName evidence="2">histidine kinase</fullName>
        <ecNumber evidence="2">2.7.13.3</ecNumber>
    </recommendedName>
</protein>
<dbReference type="InterPro" id="IPR013655">
    <property type="entry name" value="PAS_fold_3"/>
</dbReference>
<dbReference type="InterPro" id="IPR001789">
    <property type="entry name" value="Sig_transdc_resp-reg_receiver"/>
</dbReference>
<dbReference type="Gene3D" id="3.30.565.10">
    <property type="entry name" value="Histidine kinase-like ATPase, C-terminal domain"/>
    <property type="match status" value="1"/>
</dbReference>
<feature type="transmembrane region" description="Helical" evidence="10">
    <location>
        <begin position="192"/>
        <end position="212"/>
    </location>
</feature>
<name>A0A1M6STZ9_9BACT</name>
<feature type="transmembrane region" description="Helical" evidence="10">
    <location>
        <begin position="123"/>
        <end position="143"/>
    </location>
</feature>
<evidence type="ECO:0000259" key="14">
    <source>
        <dbReference type="PROSITE" id="PS50113"/>
    </source>
</evidence>